<proteinExistence type="predicted"/>
<comment type="caution">
    <text evidence="1">The sequence shown here is derived from an EMBL/GenBank/DDBJ whole genome shotgun (WGS) entry which is preliminary data.</text>
</comment>
<dbReference type="Proteomes" id="UP000247523">
    <property type="component" value="Unassembled WGS sequence"/>
</dbReference>
<name>A0A318EUG8_9FIRM</name>
<gene>
    <name evidence="1" type="ORF">C8E03_108151</name>
</gene>
<reference evidence="1 2" key="1">
    <citation type="submission" date="2018-05" db="EMBL/GenBank/DDBJ databases">
        <title>Genomic Encyclopedia of Type Strains, Phase IV (KMG-IV): sequencing the most valuable type-strain genomes for metagenomic binning, comparative biology and taxonomic classification.</title>
        <authorList>
            <person name="Goeker M."/>
        </authorList>
    </citation>
    <scope>NUCLEOTIDE SEQUENCE [LARGE SCALE GENOMIC DNA]</scope>
    <source>
        <strain evidence="1 2">DSM 28816</strain>
    </source>
</reference>
<evidence type="ECO:0000313" key="1">
    <source>
        <dbReference type="EMBL" id="PXV88424.1"/>
    </source>
</evidence>
<protein>
    <submittedName>
        <fullName evidence="1">Uncharacterized protein</fullName>
    </submittedName>
</protein>
<dbReference type="EMBL" id="QICS01000008">
    <property type="protein sequence ID" value="PXV88424.1"/>
    <property type="molecule type" value="Genomic_DNA"/>
</dbReference>
<accession>A0A318EUG8</accession>
<dbReference type="AlphaFoldDB" id="A0A318EUG8"/>
<sequence length="32" mass="3945">MTSYFDRLYHCHKVDKSINIMEEYELIDGKKH</sequence>
<evidence type="ECO:0000313" key="2">
    <source>
        <dbReference type="Proteomes" id="UP000247523"/>
    </source>
</evidence>
<organism evidence="1 2">
    <name type="scientific">Lachnotalea glycerini</name>
    <dbReference type="NCBI Taxonomy" id="1763509"/>
    <lineage>
        <taxon>Bacteria</taxon>
        <taxon>Bacillati</taxon>
        <taxon>Bacillota</taxon>
        <taxon>Clostridia</taxon>
        <taxon>Lachnospirales</taxon>
        <taxon>Lachnospiraceae</taxon>
        <taxon>Lachnotalea</taxon>
    </lineage>
</organism>